<accession>A0A5P1EAC1</accession>
<dbReference type="AlphaFoldDB" id="A0A5P1EAC1"/>
<evidence type="ECO:0000256" key="1">
    <source>
        <dbReference type="ARBA" id="ARBA00006921"/>
    </source>
</evidence>
<evidence type="ECO:0000256" key="7">
    <source>
        <dbReference type="RuleBase" id="RU367022"/>
    </source>
</evidence>
<keyword evidence="3 7" id="KW-0187">Copper transport</keyword>
<dbReference type="GO" id="GO:0005886">
    <property type="term" value="C:plasma membrane"/>
    <property type="evidence" value="ECO:0007669"/>
    <property type="project" value="TreeGrafter"/>
</dbReference>
<evidence type="ECO:0000256" key="5">
    <source>
        <dbReference type="ARBA" id="ARBA00023008"/>
    </source>
</evidence>
<keyword evidence="2 7" id="KW-0812">Transmembrane</keyword>
<keyword evidence="9" id="KW-1185">Reference proteome</keyword>
<name>A0A5P1EAC1_ASPOF</name>
<dbReference type="Proteomes" id="UP000243459">
    <property type="component" value="Chromosome 7"/>
</dbReference>
<dbReference type="EMBL" id="CM007387">
    <property type="protein sequence ID" value="ONK62157.1"/>
    <property type="molecule type" value="Genomic_DNA"/>
</dbReference>
<proteinExistence type="inferred from homology"/>
<keyword evidence="7" id="KW-0813">Transport</keyword>
<comment type="similarity">
    <text evidence="1 7">Belongs to the copper transporter (Ctr) (TC 1.A.56) family. SLC31A subfamily.</text>
</comment>
<dbReference type="InterPro" id="IPR007274">
    <property type="entry name" value="Cop_transporter"/>
</dbReference>
<evidence type="ECO:0000313" key="8">
    <source>
        <dbReference type="EMBL" id="ONK62157.1"/>
    </source>
</evidence>
<dbReference type="Pfam" id="PF04145">
    <property type="entry name" value="Ctr"/>
    <property type="match status" value="1"/>
</dbReference>
<reference evidence="9" key="1">
    <citation type="journal article" date="2017" name="Nat. Commun.">
        <title>The asparagus genome sheds light on the origin and evolution of a young Y chromosome.</title>
        <authorList>
            <person name="Harkess A."/>
            <person name="Zhou J."/>
            <person name="Xu C."/>
            <person name="Bowers J.E."/>
            <person name="Van der Hulst R."/>
            <person name="Ayyampalayam S."/>
            <person name="Mercati F."/>
            <person name="Riccardi P."/>
            <person name="McKain M.R."/>
            <person name="Kakrana A."/>
            <person name="Tang H."/>
            <person name="Ray J."/>
            <person name="Groenendijk J."/>
            <person name="Arikit S."/>
            <person name="Mathioni S.M."/>
            <person name="Nakano M."/>
            <person name="Shan H."/>
            <person name="Telgmann-Rauber A."/>
            <person name="Kanno A."/>
            <person name="Yue Z."/>
            <person name="Chen H."/>
            <person name="Li W."/>
            <person name="Chen Y."/>
            <person name="Xu X."/>
            <person name="Zhang Y."/>
            <person name="Luo S."/>
            <person name="Chen H."/>
            <person name="Gao J."/>
            <person name="Mao Z."/>
            <person name="Pires J.C."/>
            <person name="Luo M."/>
            <person name="Kudrna D."/>
            <person name="Wing R.A."/>
            <person name="Meyers B.C."/>
            <person name="Yi K."/>
            <person name="Kong H."/>
            <person name="Lavrijsen P."/>
            <person name="Sunseri F."/>
            <person name="Falavigna A."/>
            <person name="Ye Y."/>
            <person name="Leebens-Mack J.H."/>
            <person name="Chen G."/>
        </authorList>
    </citation>
    <scope>NUCLEOTIDE SEQUENCE [LARGE SCALE GENOMIC DNA]</scope>
    <source>
        <strain evidence="9">cv. DH0086</strain>
    </source>
</reference>
<gene>
    <name evidence="8" type="ORF">A4U43_C07F980</name>
</gene>
<dbReference type="GO" id="GO:0005375">
    <property type="term" value="F:copper ion transmembrane transporter activity"/>
    <property type="evidence" value="ECO:0007669"/>
    <property type="project" value="UniProtKB-UniRule"/>
</dbReference>
<comment type="subcellular location">
    <subcellularLocation>
        <location evidence="7">Membrane</location>
        <topology evidence="7">Multi-pass membrane protein</topology>
    </subcellularLocation>
</comment>
<keyword evidence="7" id="KW-0406">Ion transport</keyword>
<feature type="transmembrane region" description="Helical" evidence="7">
    <location>
        <begin position="108"/>
        <end position="128"/>
    </location>
</feature>
<evidence type="ECO:0000256" key="3">
    <source>
        <dbReference type="ARBA" id="ARBA00022796"/>
    </source>
</evidence>
<dbReference type="PANTHER" id="PTHR12483">
    <property type="entry name" value="SOLUTE CARRIER FAMILY 31 COPPER TRANSPORTERS"/>
    <property type="match status" value="1"/>
</dbReference>
<dbReference type="OrthoDB" id="73901at2759"/>
<evidence type="ECO:0000313" key="9">
    <source>
        <dbReference type="Proteomes" id="UP000243459"/>
    </source>
</evidence>
<sequence length="152" mass="16323">METTMYNSTGTGTMDMSSKMMHMTFFWGSHVDILFSGWPGDHGVGMYLLALLLVFLASFLVECCSYAPVARPRQGIFHRGLTSTVLVVLRTGLSYLVMLAVMSFNVGVLIVAIAGHGVGFLVFGSGFVPKLSPVNVGVQPGDQQTAVPPMKC</sequence>
<keyword evidence="6 7" id="KW-0472">Membrane</keyword>
<evidence type="ECO:0000256" key="6">
    <source>
        <dbReference type="ARBA" id="ARBA00023136"/>
    </source>
</evidence>
<feature type="transmembrane region" description="Helical" evidence="7">
    <location>
        <begin position="44"/>
        <end position="69"/>
    </location>
</feature>
<protein>
    <recommendedName>
        <fullName evidence="7">Copper transport protein</fullName>
    </recommendedName>
</protein>
<evidence type="ECO:0000256" key="4">
    <source>
        <dbReference type="ARBA" id="ARBA00022989"/>
    </source>
</evidence>
<evidence type="ECO:0000256" key="2">
    <source>
        <dbReference type="ARBA" id="ARBA00022692"/>
    </source>
</evidence>
<dbReference type="Gramene" id="ONK62157">
    <property type="protein sequence ID" value="ONK62157"/>
    <property type="gene ID" value="A4U43_C07F980"/>
</dbReference>
<organism evidence="8 9">
    <name type="scientific">Asparagus officinalis</name>
    <name type="common">Garden asparagus</name>
    <dbReference type="NCBI Taxonomy" id="4686"/>
    <lineage>
        <taxon>Eukaryota</taxon>
        <taxon>Viridiplantae</taxon>
        <taxon>Streptophyta</taxon>
        <taxon>Embryophyta</taxon>
        <taxon>Tracheophyta</taxon>
        <taxon>Spermatophyta</taxon>
        <taxon>Magnoliopsida</taxon>
        <taxon>Liliopsida</taxon>
        <taxon>Asparagales</taxon>
        <taxon>Asparagaceae</taxon>
        <taxon>Asparagoideae</taxon>
        <taxon>Asparagus</taxon>
    </lineage>
</organism>
<keyword evidence="4 7" id="KW-1133">Transmembrane helix</keyword>
<keyword evidence="5 7" id="KW-0186">Copper</keyword>
<feature type="transmembrane region" description="Helical" evidence="7">
    <location>
        <begin position="81"/>
        <end position="102"/>
    </location>
</feature>
<dbReference type="OMA" id="GTRTSMY"/>
<dbReference type="PANTHER" id="PTHR12483:SF117">
    <property type="entry name" value="COPPER TRANSPORTER 3"/>
    <property type="match status" value="1"/>
</dbReference>